<reference evidence="13" key="1">
    <citation type="submission" date="2021-12" db="EMBL/GenBank/DDBJ databases">
        <authorList>
            <person name="King R."/>
        </authorList>
    </citation>
    <scope>NUCLEOTIDE SEQUENCE</scope>
</reference>
<dbReference type="OrthoDB" id="343092at2759"/>
<dbReference type="GO" id="GO:0005634">
    <property type="term" value="C:nucleus"/>
    <property type="evidence" value="ECO:0007669"/>
    <property type="project" value="UniProtKB-SubCell"/>
</dbReference>
<dbReference type="GO" id="GO:0000712">
    <property type="term" value="P:resolution of meiotic recombination intermediates"/>
    <property type="evidence" value="ECO:0007669"/>
    <property type="project" value="TreeGrafter"/>
</dbReference>
<dbReference type="AlphaFoldDB" id="A0A9P0CAQ8"/>
<dbReference type="PANTHER" id="PTHR21077">
    <property type="entry name" value="EME1 PROTEIN"/>
    <property type="match status" value="1"/>
</dbReference>
<proteinExistence type="predicted"/>
<sequence>MSTYSDFMDLTQTDDDNQDILELPQGSLEIAISKKSNTATERQAKKRRQAEEKAAKLAIVEANKIYKPGECMKYMCIEMHPSLSSAWYMSDVGREAASAGCRVVSTPDICDPGLVMWSRATTPTLVRDHDGQVSVSPSREPCSRALYVLEAAAAAEHVHAHTLAERLDNMRDLTTCQVTCVVLGVKQYFKKSQRNTANSNRQLMTPIDLEMAVTDMLVTAGCDAWFVETPNELALHIVQVTKAIAEAPFKLAKRDIDEQADFFMRGDNKNCIAVDQDGRNVSSLWQQMLSVLPHSSLEVSRAIRAEYDSPRALHESLLQADGVNKLSSLGVSRAGVPGARARRLGPEFATKLHTLFTCEDGDALVG</sequence>
<reference evidence="13" key="2">
    <citation type="submission" date="2022-10" db="EMBL/GenBank/DDBJ databases">
        <authorList>
            <consortium name="ENA_rothamsted_submissions"/>
            <consortium name="culmorum"/>
            <person name="King R."/>
        </authorList>
    </citation>
    <scope>NUCLEOTIDE SEQUENCE</scope>
</reference>
<evidence type="ECO:0000256" key="5">
    <source>
        <dbReference type="ARBA" id="ARBA00022759"/>
    </source>
</evidence>
<dbReference type="GO" id="GO:0031573">
    <property type="term" value="P:mitotic intra-S DNA damage checkpoint signaling"/>
    <property type="evidence" value="ECO:0007669"/>
    <property type="project" value="TreeGrafter"/>
</dbReference>
<dbReference type="GO" id="GO:0031297">
    <property type="term" value="P:replication fork processing"/>
    <property type="evidence" value="ECO:0007669"/>
    <property type="project" value="TreeGrafter"/>
</dbReference>
<keyword evidence="4" id="KW-0479">Metal-binding</keyword>
<dbReference type="GO" id="GO:0008821">
    <property type="term" value="F:crossover junction DNA endonuclease activity"/>
    <property type="evidence" value="ECO:0007669"/>
    <property type="project" value="TreeGrafter"/>
</dbReference>
<evidence type="ECO:0000256" key="2">
    <source>
        <dbReference type="ARBA" id="ARBA00004123"/>
    </source>
</evidence>
<keyword evidence="5" id="KW-0255">Endonuclease</keyword>
<keyword evidence="8" id="KW-0460">Magnesium</keyword>
<dbReference type="GO" id="GO:0048476">
    <property type="term" value="C:Holliday junction resolvase complex"/>
    <property type="evidence" value="ECO:0007669"/>
    <property type="project" value="InterPro"/>
</dbReference>
<keyword evidence="11" id="KW-0539">Nucleus</keyword>
<keyword evidence="9" id="KW-0233">DNA recombination</keyword>
<keyword evidence="6" id="KW-0227">DNA damage</keyword>
<dbReference type="EMBL" id="OU893334">
    <property type="protein sequence ID" value="CAH0758338.1"/>
    <property type="molecule type" value="Genomic_DNA"/>
</dbReference>
<evidence type="ECO:0000256" key="9">
    <source>
        <dbReference type="ARBA" id="ARBA00023172"/>
    </source>
</evidence>
<dbReference type="InterPro" id="IPR042530">
    <property type="entry name" value="EME1/EME2_C"/>
</dbReference>
<evidence type="ECO:0000256" key="12">
    <source>
        <dbReference type="ARBA" id="ARBA00023254"/>
    </source>
</evidence>
<evidence type="ECO:0000256" key="8">
    <source>
        <dbReference type="ARBA" id="ARBA00022842"/>
    </source>
</evidence>
<evidence type="ECO:0000256" key="4">
    <source>
        <dbReference type="ARBA" id="ARBA00022723"/>
    </source>
</evidence>
<evidence type="ECO:0000256" key="3">
    <source>
        <dbReference type="ARBA" id="ARBA00022722"/>
    </source>
</evidence>
<keyword evidence="10" id="KW-0234">DNA repair</keyword>
<name>A0A9P0CAQ8_9NEOP</name>
<evidence type="ECO:0000256" key="1">
    <source>
        <dbReference type="ARBA" id="ARBA00001946"/>
    </source>
</evidence>
<comment type="subcellular location">
    <subcellularLocation>
        <location evidence="2">Nucleus</location>
    </subcellularLocation>
</comment>
<dbReference type="Proteomes" id="UP001153714">
    <property type="component" value="Chromosome 3"/>
</dbReference>
<gene>
    <name evidence="13" type="ORF">DIATSA_LOCUS8786</name>
</gene>
<keyword evidence="3" id="KW-0540">Nuclease</keyword>
<evidence type="ECO:0000256" key="10">
    <source>
        <dbReference type="ARBA" id="ARBA00023204"/>
    </source>
</evidence>
<dbReference type="InterPro" id="IPR033310">
    <property type="entry name" value="Mms4/EME1/EME2"/>
</dbReference>
<evidence type="ECO:0000313" key="13">
    <source>
        <dbReference type="EMBL" id="CAH0758338.1"/>
    </source>
</evidence>
<evidence type="ECO:0008006" key="15">
    <source>
        <dbReference type="Google" id="ProtNLM"/>
    </source>
</evidence>
<dbReference type="PANTHER" id="PTHR21077:SF5">
    <property type="entry name" value="CROSSOVER JUNCTION ENDONUCLEASE MMS4"/>
    <property type="match status" value="1"/>
</dbReference>
<evidence type="ECO:0000256" key="6">
    <source>
        <dbReference type="ARBA" id="ARBA00022763"/>
    </source>
</evidence>
<evidence type="ECO:0000313" key="14">
    <source>
        <dbReference type="Proteomes" id="UP001153714"/>
    </source>
</evidence>
<evidence type="ECO:0000256" key="11">
    <source>
        <dbReference type="ARBA" id="ARBA00023242"/>
    </source>
</evidence>
<dbReference type="Pfam" id="PF21292">
    <property type="entry name" value="EME1-MUS81_C"/>
    <property type="match status" value="1"/>
</dbReference>
<dbReference type="Gene3D" id="3.40.50.10130">
    <property type="match status" value="1"/>
</dbReference>
<dbReference type="Gene3D" id="1.10.150.670">
    <property type="entry name" value="Crossover junction endonuclease EME1, DNA-binding domain"/>
    <property type="match status" value="1"/>
</dbReference>
<dbReference type="GO" id="GO:0046872">
    <property type="term" value="F:metal ion binding"/>
    <property type="evidence" value="ECO:0007669"/>
    <property type="project" value="UniProtKB-KW"/>
</dbReference>
<dbReference type="GO" id="GO:0006302">
    <property type="term" value="P:double-strand break repair"/>
    <property type="evidence" value="ECO:0007669"/>
    <property type="project" value="TreeGrafter"/>
</dbReference>
<keyword evidence="7" id="KW-0378">Hydrolase</keyword>
<protein>
    <recommendedName>
        <fullName evidence="15">Crossover junction endonuclease EME1</fullName>
    </recommendedName>
</protein>
<keyword evidence="12" id="KW-0469">Meiosis</keyword>
<organism evidence="13 14">
    <name type="scientific">Diatraea saccharalis</name>
    <name type="common">sugarcane borer</name>
    <dbReference type="NCBI Taxonomy" id="40085"/>
    <lineage>
        <taxon>Eukaryota</taxon>
        <taxon>Metazoa</taxon>
        <taxon>Ecdysozoa</taxon>
        <taxon>Arthropoda</taxon>
        <taxon>Hexapoda</taxon>
        <taxon>Insecta</taxon>
        <taxon>Pterygota</taxon>
        <taxon>Neoptera</taxon>
        <taxon>Endopterygota</taxon>
        <taxon>Lepidoptera</taxon>
        <taxon>Glossata</taxon>
        <taxon>Ditrysia</taxon>
        <taxon>Pyraloidea</taxon>
        <taxon>Crambidae</taxon>
        <taxon>Crambinae</taxon>
        <taxon>Diatraea</taxon>
    </lineage>
</organism>
<comment type="cofactor">
    <cofactor evidence="1">
        <name>Mg(2+)</name>
        <dbReference type="ChEBI" id="CHEBI:18420"/>
    </cofactor>
</comment>
<evidence type="ECO:0000256" key="7">
    <source>
        <dbReference type="ARBA" id="ARBA00022801"/>
    </source>
</evidence>
<accession>A0A9P0CAQ8</accession>
<keyword evidence="14" id="KW-1185">Reference proteome</keyword>